<protein>
    <submittedName>
        <fullName evidence="1">Uncharacterized protein</fullName>
    </submittedName>
</protein>
<evidence type="ECO:0000313" key="1">
    <source>
        <dbReference type="EMBL" id="RMY59619.1"/>
    </source>
</evidence>
<gene>
    <name evidence="1" type="ORF">D0865_01986</name>
</gene>
<dbReference type="Proteomes" id="UP000270230">
    <property type="component" value="Unassembled WGS sequence"/>
</dbReference>
<reference evidence="1 2" key="1">
    <citation type="journal article" date="2018" name="BMC Genomics">
        <title>Genomic evidence for intraspecific hybridization in a clonal and extremely halotolerant yeast.</title>
        <authorList>
            <person name="Gostincar C."/>
            <person name="Stajich J.E."/>
            <person name="Zupancic J."/>
            <person name="Zalar P."/>
            <person name="Gunde-Cimerman N."/>
        </authorList>
    </citation>
    <scope>NUCLEOTIDE SEQUENCE [LARGE SCALE GENOMIC DNA]</scope>
    <source>
        <strain evidence="1 2">EXF-151</strain>
    </source>
</reference>
<accession>A0A3M7D5S5</accession>
<comment type="caution">
    <text evidence="1">The sequence shown here is derived from an EMBL/GenBank/DDBJ whole genome shotgun (WGS) entry which is preliminary data.</text>
</comment>
<name>A0A3M7D5S5_HORWE</name>
<organism evidence="1 2">
    <name type="scientific">Hortaea werneckii</name>
    <name type="common">Black yeast</name>
    <name type="synonym">Cladosporium werneckii</name>
    <dbReference type="NCBI Taxonomy" id="91943"/>
    <lineage>
        <taxon>Eukaryota</taxon>
        <taxon>Fungi</taxon>
        <taxon>Dikarya</taxon>
        <taxon>Ascomycota</taxon>
        <taxon>Pezizomycotina</taxon>
        <taxon>Dothideomycetes</taxon>
        <taxon>Dothideomycetidae</taxon>
        <taxon>Mycosphaerellales</taxon>
        <taxon>Teratosphaeriaceae</taxon>
        <taxon>Hortaea</taxon>
    </lineage>
</organism>
<dbReference type="AlphaFoldDB" id="A0A3M7D5S5"/>
<dbReference type="EMBL" id="QWIN01000090">
    <property type="protein sequence ID" value="RMY59619.1"/>
    <property type="molecule type" value="Genomic_DNA"/>
</dbReference>
<proteinExistence type="predicted"/>
<evidence type="ECO:0000313" key="2">
    <source>
        <dbReference type="Proteomes" id="UP000270230"/>
    </source>
</evidence>
<dbReference type="OrthoDB" id="3822133at2759"/>
<sequence length="62" mass="7117">MQDARGRGSALPKNDNCRLITVVRILFFVIAHSSFDDDYPKSFWDQVAYLGPLIKLFGQRDN</sequence>
<dbReference type="VEuPathDB" id="FungiDB:BTJ68_11029"/>